<comment type="caution">
    <text evidence="2">The sequence shown here is derived from an EMBL/GenBank/DDBJ whole genome shotgun (WGS) entry which is preliminary data.</text>
</comment>
<dbReference type="STRING" id="1185876.BN8_02217"/>
<dbReference type="Gene3D" id="3.10.180.10">
    <property type="entry name" value="2,3-Dihydroxybiphenyl 1,2-Dioxygenase, domain 1"/>
    <property type="match status" value="1"/>
</dbReference>
<accession>I2GGX0</accession>
<proteinExistence type="predicted"/>
<protein>
    <recommendedName>
        <fullName evidence="1">Glyoxalase/Bleomycin resistance-like N-terminal domain-containing protein</fullName>
    </recommendedName>
</protein>
<name>I2GGX0_9BACT</name>
<evidence type="ECO:0000313" key="2">
    <source>
        <dbReference type="EMBL" id="CCH53145.1"/>
    </source>
</evidence>
<evidence type="ECO:0000313" key="3">
    <source>
        <dbReference type="Proteomes" id="UP000009309"/>
    </source>
</evidence>
<dbReference type="Pfam" id="PF22677">
    <property type="entry name" value="Ble-like_N"/>
    <property type="match status" value="1"/>
</dbReference>
<evidence type="ECO:0000259" key="1">
    <source>
        <dbReference type="Pfam" id="PF22677"/>
    </source>
</evidence>
<gene>
    <name evidence="2" type="ORF">BN8_02217</name>
</gene>
<feature type="domain" description="Glyoxalase/Bleomycin resistance-like N-terminal" evidence="1">
    <location>
        <begin position="57"/>
        <end position="95"/>
    </location>
</feature>
<dbReference type="SUPFAM" id="SSF54593">
    <property type="entry name" value="Glyoxalase/Bleomycin resistance protein/Dihydroxybiphenyl dioxygenase"/>
    <property type="match status" value="1"/>
</dbReference>
<dbReference type="PANTHER" id="PTHR36503">
    <property type="entry name" value="BLR2520 PROTEIN"/>
    <property type="match status" value="1"/>
</dbReference>
<reference evidence="2 3" key="1">
    <citation type="journal article" date="2012" name="J. Bacteriol.">
        <title>Genome Sequence of the Filamentous Bacterium Fibrisoma limi BUZ 3T.</title>
        <authorList>
            <person name="Filippini M."/>
            <person name="Qi W."/>
            <person name="Jaenicke S."/>
            <person name="Goesmann A."/>
            <person name="Smits T.H."/>
            <person name="Bagheri H.C."/>
        </authorList>
    </citation>
    <scope>NUCLEOTIDE SEQUENCE [LARGE SCALE GENOMIC DNA]</scope>
    <source>
        <strain evidence="3">BUZ 3T</strain>
    </source>
</reference>
<dbReference type="AlphaFoldDB" id="I2GGX0"/>
<sequence length="197" mass="22412">MMTTGRPALFGKMRVWSQCFFLSQSTRLLSETPTMRQLRGLYLCYVNLKQQYDMATMIFVNLPVKDLNRSVEFFTKLGYTFNPQFTDENATCMIISETIYVMLLVEPFFKTFTDKEIADTSKTVEVSICLSATSRENVNEIVNKALAAGAIEPKGPQDMGFMYSRDFEDLDGHAWSYMFMEPSAVEQQQPVADSTAA</sequence>
<dbReference type="PANTHER" id="PTHR36503:SF2">
    <property type="entry name" value="BLR2408 PROTEIN"/>
    <property type="match status" value="1"/>
</dbReference>
<dbReference type="eggNOG" id="COG3607">
    <property type="taxonomic scope" value="Bacteria"/>
</dbReference>
<dbReference type="Proteomes" id="UP000009309">
    <property type="component" value="Unassembled WGS sequence"/>
</dbReference>
<dbReference type="EMBL" id="CAIT01000006">
    <property type="protein sequence ID" value="CCH53145.1"/>
    <property type="molecule type" value="Genomic_DNA"/>
</dbReference>
<keyword evidence="3" id="KW-1185">Reference proteome</keyword>
<dbReference type="InterPro" id="IPR029068">
    <property type="entry name" value="Glyas_Bleomycin-R_OHBP_Dase"/>
</dbReference>
<dbReference type="InterPro" id="IPR053863">
    <property type="entry name" value="Glyoxy/Ble-like_N"/>
</dbReference>
<organism evidence="2 3">
    <name type="scientific">Fibrisoma limi BUZ 3</name>
    <dbReference type="NCBI Taxonomy" id="1185876"/>
    <lineage>
        <taxon>Bacteria</taxon>
        <taxon>Pseudomonadati</taxon>
        <taxon>Bacteroidota</taxon>
        <taxon>Cytophagia</taxon>
        <taxon>Cytophagales</taxon>
        <taxon>Spirosomataceae</taxon>
        <taxon>Fibrisoma</taxon>
    </lineage>
</organism>